<dbReference type="AlphaFoldDB" id="A0A7S4N241"/>
<dbReference type="SUPFAM" id="SSF52540">
    <property type="entry name" value="P-loop containing nucleoside triphosphate hydrolases"/>
    <property type="match status" value="2"/>
</dbReference>
<evidence type="ECO:0000256" key="8">
    <source>
        <dbReference type="SAM" id="MobiDB-lite"/>
    </source>
</evidence>
<dbReference type="InterPro" id="IPR015946">
    <property type="entry name" value="KH_dom-like_a/b"/>
</dbReference>
<evidence type="ECO:0000259" key="10">
    <source>
        <dbReference type="Pfam" id="PF14714"/>
    </source>
</evidence>
<keyword evidence="5 7" id="KW-0547">Nucleotide-binding</keyword>
<evidence type="ECO:0000256" key="7">
    <source>
        <dbReference type="RuleBase" id="RU004481"/>
    </source>
</evidence>
<feature type="compositionally biased region" description="Basic residues" evidence="8">
    <location>
        <begin position="16"/>
        <end position="34"/>
    </location>
</feature>
<evidence type="ECO:0000259" key="9">
    <source>
        <dbReference type="Pfam" id="PF01926"/>
    </source>
</evidence>
<feature type="region of interest" description="Disordered" evidence="8">
    <location>
        <begin position="1"/>
        <end position="49"/>
    </location>
</feature>
<feature type="compositionally biased region" description="Basic residues" evidence="8">
    <location>
        <begin position="518"/>
        <end position="545"/>
    </location>
</feature>
<dbReference type="GO" id="GO:0042254">
    <property type="term" value="P:ribosome biogenesis"/>
    <property type="evidence" value="ECO:0007669"/>
    <property type="project" value="UniProtKB-KW"/>
</dbReference>
<feature type="domain" description="G" evidence="9">
    <location>
        <begin position="40"/>
        <end position="129"/>
    </location>
</feature>
<evidence type="ECO:0000256" key="5">
    <source>
        <dbReference type="ARBA" id="ARBA00022741"/>
    </source>
</evidence>
<comment type="similarity">
    <text evidence="1 7">Belongs to the TRAFAC class TrmE-Era-EngA-EngB-Septin-like GTPase superfamily. EngA (Der) GTPase family.</text>
</comment>
<keyword evidence="4 7" id="KW-0677">Repeat</keyword>
<evidence type="ECO:0000256" key="3">
    <source>
        <dbReference type="ARBA" id="ARBA00022517"/>
    </source>
</evidence>
<dbReference type="Pfam" id="PF14714">
    <property type="entry name" value="KH_dom-like"/>
    <property type="match status" value="1"/>
</dbReference>
<dbReference type="HAMAP" id="MF_00195">
    <property type="entry name" value="GTPase_Der"/>
    <property type="match status" value="1"/>
</dbReference>
<evidence type="ECO:0000256" key="2">
    <source>
        <dbReference type="ARBA" id="ARBA00020953"/>
    </source>
</evidence>
<accession>A0A7S4N241</accession>
<dbReference type="InterPro" id="IPR006073">
    <property type="entry name" value="GTP-bd"/>
</dbReference>
<dbReference type="EMBL" id="HBKQ01038749">
    <property type="protein sequence ID" value="CAE2260991.1"/>
    <property type="molecule type" value="Transcribed_RNA"/>
</dbReference>
<feature type="domain" description="GTPase Der C-terminal KH-domain-like" evidence="10">
    <location>
        <begin position="417"/>
        <end position="495"/>
    </location>
</feature>
<feature type="compositionally biased region" description="Basic and acidic residues" evidence="8">
    <location>
        <begin position="1"/>
        <end position="15"/>
    </location>
</feature>
<proteinExistence type="inferred from homology"/>
<dbReference type="NCBIfam" id="TIGR03594">
    <property type="entry name" value="GTPase_EngA"/>
    <property type="match status" value="1"/>
</dbReference>
<evidence type="ECO:0000256" key="6">
    <source>
        <dbReference type="ARBA" id="ARBA00023134"/>
    </source>
</evidence>
<gene>
    <name evidence="11" type="ORF">OAUR00152_LOCUS26812</name>
</gene>
<dbReference type="InterPro" id="IPR005225">
    <property type="entry name" value="Small_GTP-bd"/>
</dbReference>
<dbReference type="GO" id="GO:0005525">
    <property type="term" value="F:GTP binding"/>
    <property type="evidence" value="ECO:0007669"/>
    <property type="project" value="UniProtKB-KW"/>
</dbReference>
<keyword evidence="3" id="KW-0690">Ribosome biogenesis</keyword>
<dbReference type="InterPro" id="IPR027417">
    <property type="entry name" value="P-loop_NTPase"/>
</dbReference>
<dbReference type="Gene3D" id="3.30.300.20">
    <property type="match status" value="1"/>
</dbReference>
<evidence type="ECO:0000256" key="1">
    <source>
        <dbReference type="ARBA" id="ARBA00008279"/>
    </source>
</evidence>
<dbReference type="PANTHER" id="PTHR43834:SF6">
    <property type="entry name" value="GTPASE DER"/>
    <property type="match status" value="1"/>
</dbReference>
<dbReference type="InterPro" id="IPR032859">
    <property type="entry name" value="KH_dom-like"/>
</dbReference>
<feature type="region of interest" description="Disordered" evidence="8">
    <location>
        <begin position="204"/>
        <end position="229"/>
    </location>
</feature>
<organism evidence="11">
    <name type="scientific">Odontella aurita</name>
    <dbReference type="NCBI Taxonomy" id="265563"/>
    <lineage>
        <taxon>Eukaryota</taxon>
        <taxon>Sar</taxon>
        <taxon>Stramenopiles</taxon>
        <taxon>Ochrophyta</taxon>
        <taxon>Bacillariophyta</taxon>
        <taxon>Mediophyceae</taxon>
        <taxon>Biddulphiophycidae</taxon>
        <taxon>Eupodiscales</taxon>
        <taxon>Odontellaceae</taxon>
        <taxon>Odontella</taxon>
    </lineage>
</organism>
<dbReference type="PANTHER" id="PTHR43834">
    <property type="entry name" value="GTPASE DER"/>
    <property type="match status" value="1"/>
</dbReference>
<evidence type="ECO:0000313" key="11">
    <source>
        <dbReference type="EMBL" id="CAE2260991.1"/>
    </source>
</evidence>
<feature type="region of interest" description="Disordered" evidence="8">
    <location>
        <begin position="503"/>
        <end position="545"/>
    </location>
</feature>
<protein>
    <recommendedName>
        <fullName evidence="2 7">GTPase Der</fullName>
    </recommendedName>
</protein>
<dbReference type="Pfam" id="PF01926">
    <property type="entry name" value="MMR_HSR1"/>
    <property type="match status" value="2"/>
</dbReference>
<feature type="domain" description="G" evidence="9">
    <location>
        <begin position="234"/>
        <end position="354"/>
    </location>
</feature>
<sequence>MCKEANKTYRLGADKKPRKRRGRASAHVGHKNPSKRYDGAIVTPVPGTTRDRRECVGRIGGTTFRLIDTAGVDGERIDQLVGKTKDPLQFEMMKQTQEAAKAADLVLLLFDARVGVTSDLAETAQWLRKVRPDDDASGATKRRVLLLANKLEGDHWSTDPDSPALDHLAEASRVGFGTAVPVSAEHGEGLADIASIIERLSREKREELGLPPEKERDRSSGGKRGGSGERALQLAILGRQNVGKSTLVNALLRQNRVIAGSMPGLTRDAIAVEWEWRGRPVRLVDTAGIRKAGKRERSNDIEDLAVQDAMRAMKVADVAVLVLDAEARVLQRQELAIADAAVREGRSLVVAANKMDLLVEADYTRQQYADAVQEQIQVRFPMLRKTPVVAMSSLTGECVEDLMPVVFDARDRWEKVISTGLLNSWLAEVIDAQAPPYVNGRPAKIRYIMQTKGRPPTFLLFCNVSELPASYLRYLTRNFQETFKMYGMEVRMAIKKSSDNPFAEKVKRGGGSIGGKEGRKKRLMASLKKTGKRPEKGRRRRFQRH</sequence>
<dbReference type="Gene3D" id="3.40.50.300">
    <property type="entry name" value="P-loop containing nucleotide triphosphate hydrolases"/>
    <property type="match status" value="2"/>
</dbReference>
<evidence type="ECO:0000256" key="4">
    <source>
        <dbReference type="ARBA" id="ARBA00022737"/>
    </source>
</evidence>
<name>A0A7S4N241_9STRA</name>
<reference evidence="11" key="1">
    <citation type="submission" date="2021-01" db="EMBL/GenBank/DDBJ databases">
        <authorList>
            <person name="Corre E."/>
            <person name="Pelletier E."/>
            <person name="Niang G."/>
            <person name="Scheremetjew M."/>
            <person name="Finn R."/>
            <person name="Kale V."/>
            <person name="Holt S."/>
            <person name="Cochrane G."/>
            <person name="Meng A."/>
            <person name="Brown T."/>
            <person name="Cohen L."/>
        </authorList>
    </citation>
    <scope>NUCLEOTIDE SEQUENCE</scope>
    <source>
        <strain evidence="11">Isolate 1302-5</strain>
    </source>
</reference>
<dbReference type="CDD" id="cd01895">
    <property type="entry name" value="EngA2"/>
    <property type="match status" value="1"/>
</dbReference>
<feature type="compositionally biased region" description="Basic and acidic residues" evidence="8">
    <location>
        <begin position="204"/>
        <end position="220"/>
    </location>
</feature>
<keyword evidence="6 7" id="KW-0342">GTP-binding</keyword>
<dbReference type="InterPro" id="IPR016484">
    <property type="entry name" value="GTPase_Der"/>
</dbReference>
<comment type="function">
    <text evidence="7">GTPase that plays an essential role in the late steps of ribosome biogenesis.</text>
</comment>
<dbReference type="PIRSF" id="PIRSF006485">
    <property type="entry name" value="GTP-binding_EngA"/>
    <property type="match status" value="1"/>
</dbReference>
<dbReference type="NCBIfam" id="TIGR00231">
    <property type="entry name" value="small_GTP"/>
    <property type="match status" value="1"/>
</dbReference>